<dbReference type="RefSeq" id="WP_204635021.1">
    <property type="nucleotide sequence ID" value="NZ_JADIKC010000003.1"/>
</dbReference>
<sequence>MEDVAMLYSILVANGPVFAAALIGIVVALVWWPKAPLPAKLVLVACVLEMLLTGMSAWMSGWYVPHMVREGNTMQGIRTIVTAISVCASVLRAVLFGLLIWAAFAGRDATHPTLR</sequence>
<keyword evidence="1" id="KW-0812">Transmembrane</keyword>
<dbReference type="Proteomes" id="UP001430065">
    <property type="component" value="Unassembled WGS sequence"/>
</dbReference>
<keyword evidence="1" id="KW-0472">Membrane</keyword>
<feature type="transmembrane region" description="Helical" evidence="1">
    <location>
        <begin position="80"/>
        <end position="105"/>
    </location>
</feature>
<feature type="transmembrane region" description="Helical" evidence="1">
    <location>
        <begin position="6"/>
        <end position="32"/>
    </location>
</feature>
<keyword evidence="1" id="KW-1133">Transmembrane helix</keyword>
<evidence type="ECO:0000313" key="2">
    <source>
        <dbReference type="EMBL" id="MBM7120547.1"/>
    </source>
</evidence>
<comment type="caution">
    <text evidence="2">The sequence shown here is derived from an EMBL/GenBank/DDBJ whole genome shotgun (WGS) entry which is preliminary data.</text>
</comment>
<proteinExistence type="predicted"/>
<organism evidence="2 3">
    <name type="scientific">Dyella kyungheensis</name>
    <dbReference type="NCBI Taxonomy" id="1242174"/>
    <lineage>
        <taxon>Bacteria</taxon>
        <taxon>Pseudomonadati</taxon>
        <taxon>Pseudomonadota</taxon>
        <taxon>Gammaproteobacteria</taxon>
        <taxon>Lysobacterales</taxon>
        <taxon>Rhodanobacteraceae</taxon>
        <taxon>Dyella</taxon>
    </lineage>
</organism>
<protein>
    <submittedName>
        <fullName evidence="2">Uncharacterized protein</fullName>
    </submittedName>
</protein>
<name>A0ABS2JNE0_9GAMM</name>
<gene>
    <name evidence="2" type="ORF">ISP20_05160</name>
</gene>
<evidence type="ECO:0000313" key="3">
    <source>
        <dbReference type="Proteomes" id="UP001430065"/>
    </source>
</evidence>
<reference evidence="2 3" key="1">
    <citation type="submission" date="2020-10" db="EMBL/GenBank/DDBJ databases">
        <title>Phylogeny of dyella-like bacteria.</title>
        <authorList>
            <person name="Fu J."/>
        </authorList>
    </citation>
    <scope>NUCLEOTIDE SEQUENCE [LARGE SCALE GENOMIC DNA]</scope>
    <source>
        <strain evidence="2 3">THG-B117</strain>
    </source>
</reference>
<feature type="transmembrane region" description="Helical" evidence="1">
    <location>
        <begin position="41"/>
        <end position="60"/>
    </location>
</feature>
<accession>A0ABS2JNE0</accession>
<keyword evidence="3" id="KW-1185">Reference proteome</keyword>
<dbReference type="EMBL" id="JADIKC010000003">
    <property type="protein sequence ID" value="MBM7120547.1"/>
    <property type="molecule type" value="Genomic_DNA"/>
</dbReference>
<evidence type="ECO:0000256" key="1">
    <source>
        <dbReference type="SAM" id="Phobius"/>
    </source>
</evidence>